<keyword evidence="9" id="KW-0670">Pyruvate</keyword>
<keyword evidence="6" id="KW-0598">Phosphotransferase system</keyword>
<dbReference type="GO" id="GO:0005886">
    <property type="term" value="C:plasma membrane"/>
    <property type="evidence" value="ECO:0007669"/>
    <property type="project" value="UniProtKB-SubCell"/>
</dbReference>
<dbReference type="InterPro" id="IPR011055">
    <property type="entry name" value="Dup_hybrid_motif"/>
</dbReference>
<reference evidence="9 10" key="1">
    <citation type="journal article" date="2015" name="Genome Announc.">
        <title>Expanding the biotechnology potential of lactobacilli through comparative genomics of 213 strains and associated genera.</title>
        <authorList>
            <person name="Sun Z."/>
            <person name="Harris H.M."/>
            <person name="McCann A."/>
            <person name="Guo C."/>
            <person name="Argimon S."/>
            <person name="Zhang W."/>
            <person name="Yang X."/>
            <person name="Jeffery I.B."/>
            <person name="Cooney J.C."/>
            <person name="Kagawa T.F."/>
            <person name="Liu W."/>
            <person name="Song Y."/>
            <person name="Salvetti E."/>
            <person name="Wrobel A."/>
            <person name="Rasinkangas P."/>
            <person name="Parkhill J."/>
            <person name="Rea M.C."/>
            <person name="O'Sullivan O."/>
            <person name="Ritari J."/>
            <person name="Douillard F.P."/>
            <person name="Paul Ross R."/>
            <person name="Yang R."/>
            <person name="Briner A.E."/>
            <person name="Felis G.E."/>
            <person name="de Vos W.M."/>
            <person name="Barrangou R."/>
            <person name="Klaenhammer T.R."/>
            <person name="Caufield P.W."/>
            <person name="Cui Y."/>
            <person name="Zhang H."/>
            <person name="O'Toole P.W."/>
        </authorList>
    </citation>
    <scope>NUCLEOTIDE SEQUENCE [LARGE SCALE GENOMIC DNA]</scope>
    <source>
        <strain evidence="9 10">DSM 22697</strain>
    </source>
</reference>
<dbReference type="GO" id="GO:0016301">
    <property type="term" value="F:kinase activity"/>
    <property type="evidence" value="ECO:0007669"/>
    <property type="project" value="UniProtKB-KW"/>
</dbReference>
<dbReference type="GO" id="GO:0005737">
    <property type="term" value="C:cytoplasm"/>
    <property type="evidence" value="ECO:0007669"/>
    <property type="project" value="UniProtKB-SubCell"/>
</dbReference>
<accession>A0A0R2FGR0</accession>
<dbReference type="GO" id="GO:0009401">
    <property type="term" value="P:phosphoenolpyruvate-dependent sugar phosphotransferase system"/>
    <property type="evidence" value="ECO:0007669"/>
    <property type="project" value="UniProtKB-KW"/>
</dbReference>
<evidence type="ECO:0000259" key="8">
    <source>
        <dbReference type="PROSITE" id="PS51093"/>
    </source>
</evidence>
<dbReference type="Pfam" id="PF00358">
    <property type="entry name" value="PTS_EIIA_1"/>
    <property type="match status" value="1"/>
</dbReference>
<keyword evidence="7" id="KW-0418">Kinase</keyword>
<dbReference type="SUPFAM" id="SSF51261">
    <property type="entry name" value="Duplicated hybrid motif"/>
    <property type="match status" value="1"/>
</dbReference>
<evidence type="ECO:0000313" key="10">
    <source>
        <dbReference type="Proteomes" id="UP000050865"/>
    </source>
</evidence>
<keyword evidence="10" id="KW-1185">Reference proteome</keyword>
<evidence type="ECO:0000256" key="4">
    <source>
        <dbReference type="ARBA" id="ARBA00022597"/>
    </source>
</evidence>
<evidence type="ECO:0000256" key="7">
    <source>
        <dbReference type="ARBA" id="ARBA00022777"/>
    </source>
</evidence>
<keyword evidence="3" id="KW-0813">Transport</keyword>
<dbReference type="Proteomes" id="UP000050865">
    <property type="component" value="Unassembled WGS sequence"/>
</dbReference>
<dbReference type="EMBL" id="AYZJ01000017">
    <property type="protein sequence ID" value="KRN25221.1"/>
    <property type="molecule type" value="Genomic_DNA"/>
</dbReference>
<dbReference type="AlphaFoldDB" id="A0A0R2FGR0"/>
<dbReference type="OrthoDB" id="9769191at2"/>
<gene>
    <name evidence="9" type="ORF">FC75_GL000901</name>
</gene>
<evidence type="ECO:0000256" key="6">
    <source>
        <dbReference type="ARBA" id="ARBA00022683"/>
    </source>
</evidence>
<dbReference type="FunFam" id="2.70.70.10:FF:000001">
    <property type="entry name" value="PTS system glucose-specific IIA component"/>
    <property type="match status" value="1"/>
</dbReference>
<dbReference type="Gene3D" id="2.70.70.10">
    <property type="entry name" value="Glucose Permease (Domain IIA)"/>
    <property type="match status" value="1"/>
</dbReference>
<feature type="domain" description="PTS EIIA type-1" evidence="8">
    <location>
        <begin position="30"/>
        <end position="134"/>
    </location>
</feature>
<proteinExistence type="predicted"/>
<dbReference type="InterPro" id="IPR050890">
    <property type="entry name" value="PTS_EIIA_component"/>
</dbReference>
<dbReference type="InterPro" id="IPR001127">
    <property type="entry name" value="PTS_EIIA_1_perm"/>
</dbReference>
<protein>
    <submittedName>
        <fullName evidence="9">Phosphoenolpyruvate-dependent sugar phosphotransferase system EIIA, glucose specific</fullName>
    </submittedName>
</protein>
<dbReference type="PROSITE" id="PS51093">
    <property type="entry name" value="PTS_EIIA_TYPE_1"/>
    <property type="match status" value="1"/>
</dbReference>
<dbReference type="PATRIC" id="fig|1423730.4.peg.951"/>
<dbReference type="PANTHER" id="PTHR45008:SF1">
    <property type="entry name" value="PTS SYSTEM GLUCOSE-SPECIFIC EIIA COMPONENT"/>
    <property type="match status" value="1"/>
</dbReference>
<organism evidence="9 10">
    <name type="scientific">Lacticaseibacillus camelliae DSM 22697 = JCM 13995</name>
    <dbReference type="NCBI Taxonomy" id="1423730"/>
    <lineage>
        <taxon>Bacteria</taxon>
        <taxon>Bacillati</taxon>
        <taxon>Bacillota</taxon>
        <taxon>Bacilli</taxon>
        <taxon>Lactobacillales</taxon>
        <taxon>Lactobacillaceae</taxon>
        <taxon>Lacticaseibacillus</taxon>
    </lineage>
</organism>
<comment type="caution">
    <text evidence="9">The sequence shown here is derived from an EMBL/GenBank/DDBJ whole genome shotgun (WGS) entry which is preliminary data.</text>
</comment>
<name>A0A0R2FGR0_9LACO</name>
<sequence length="162" mass="17022">MFNFLKKKTNKVSFVAPATGQAMPITDVSDEMFSQKIMGDGYAVKPTSDDLYAPVSGSITSVFPTKHAISFKTPEGLEVLFHMGVDTVELKGAPFNLSVSEGQSVAAGDSLGTMDRSKISAAGKSDELIVVFTNTDLISSVSVVAKASIKHGDSLGEVTLVS</sequence>
<dbReference type="STRING" id="1423730.FC75_GL000901"/>
<evidence type="ECO:0000256" key="1">
    <source>
        <dbReference type="ARBA" id="ARBA00004496"/>
    </source>
</evidence>
<evidence type="ECO:0000256" key="5">
    <source>
        <dbReference type="ARBA" id="ARBA00022679"/>
    </source>
</evidence>
<dbReference type="PROSITE" id="PS00371">
    <property type="entry name" value="PTS_EIIA_TYPE_1_HIS"/>
    <property type="match status" value="1"/>
</dbReference>
<comment type="subcellular location">
    <subcellularLocation>
        <location evidence="2">Cell membrane</location>
        <topology evidence="2">Multi-pass membrane protein</topology>
    </subcellularLocation>
    <subcellularLocation>
        <location evidence="1">Cytoplasm</location>
    </subcellularLocation>
</comment>
<dbReference type="NCBIfam" id="TIGR00830">
    <property type="entry name" value="PTBA"/>
    <property type="match status" value="1"/>
</dbReference>
<evidence type="ECO:0000256" key="3">
    <source>
        <dbReference type="ARBA" id="ARBA00022448"/>
    </source>
</evidence>
<keyword evidence="4" id="KW-0762">Sugar transport</keyword>
<evidence type="ECO:0000313" key="9">
    <source>
        <dbReference type="EMBL" id="KRN25221.1"/>
    </source>
</evidence>
<dbReference type="RefSeq" id="WP_054663801.1">
    <property type="nucleotide sequence ID" value="NZ_AYZJ01000017.1"/>
</dbReference>
<keyword evidence="5 9" id="KW-0808">Transferase</keyword>
<dbReference type="PANTHER" id="PTHR45008">
    <property type="entry name" value="PTS SYSTEM GLUCOSE-SPECIFIC EIIA COMPONENT"/>
    <property type="match status" value="1"/>
</dbReference>
<evidence type="ECO:0000256" key="2">
    <source>
        <dbReference type="ARBA" id="ARBA00004651"/>
    </source>
</evidence>